<dbReference type="EMBL" id="KK853096">
    <property type="protein sequence ID" value="KDR11460.1"/>
    <property type="molecule type" value="Genomic_DNA"/>
</dbReference>
<proteinExistence type="predicted"/>
<protein>
    <submittedName>
        <fullName evidence="1">Uncharacterized protein</fullName>
    </submittedName>
</protein>
<reference evidence="1 2" key="1">
    <citation type="journal article" date="2014" name="Nat. Commun.">
        <title>Molecular traces of alternative social organization in a termite genome.</title>
        <authorList>
            <person name="Terrapon N."/>
            <person name="Li C."/>
            <person name="Robertson H.M."/>
            <person name="Ji L."/>
            <person name="Meng X."/>
            <person name="Booth W."/>
            <person name="Chen Z."/>
            <person name="Childers C.P."/>
            <person name="Glastad K.M."/>
            <person name="Gokhale K."/>
            <person name="Gowin J."/>
            <person name="Gronenberg W."/>
            <person name="Hermansen R.A."/>
            <person name="Hu H."/>
            <person name="Hunt B.G."/>
            <person name="Huylmans A.K."/>
            <person name="Khalil S.M."/>
            <person name="Mitchell R.D."/>
            <person name="Munoz-Torres M.C."/>
            <person name="Mustard J.A."/>
            <person name="Pan H."/>
            <person name="Reese J.T."/>
            <person name="Scharf M.E."/>
            <person name="Sun F."/>
            <person name="Vogel H."/>
            <person name="Xiao J."/>
            <person name="Yang W."/>
            <person name="Yang Z."/>
            <person name="Yang Z."/>
            <person name="Zhou J."/>
            <person name="Zhu J."/>
            <person name="Brent C.S."/>
            <person name="Elsik C.G."/>
            <person name="Goodisman M.A."/>
            <person name="Liberles D.A."/>
            <person name="Roe R.M."/>
            <person name="Vargo E.L."/>
            <person name="Vilcinskas A."/>
            <person name="Wang J."/>
            <person name="Bornberg-Bauer E."/>
            <person name="Korb J."/>
            <person name="Zhang G."/>
            <person name="Liebig J."/>
        </authorList>
    </citation>
    <scope>NUCLEOTIDE SEQUENCE [LARGE SCALE GENOMIC DNA]</scope>
    <source>
        <tissue evidence="1">Whole organism</tissue>
    </source>
</reference>
<evidence type="ECO:0000313" key="2">
    <source>
        <dbReference type="Proteomes" id="UP000027135"/>
    </source>
</evidence>
<dbReference type="Proteomes" id="UP000027135">
    <property type="component" value="Unassembled WGS sequence"/>
</dbReference>
<dbReference type="AlphaFoldDB" id="A0A067QPT0"/>
<evidence type="ECO:0000313" key="1">
    <source>
        <dbReference type="EMBL" id="KDR11460.1"/>
    </source>
</evidence>
<accession>A0A067QPT0</accession>
<sequence length="168" mass="17160">MRTALSDCDGRLVSALSSKSAMEQAAYLLAPTCMSSGDASPNTDNSIIPVLIDINKASGISPTPTTVMPVLNCANVCDVDLNTPNAGFKNVLCDSSNCSDETVASSGDADVCVSPTTIRHLSLADKGMLLEAAASQIKGPNSAASPIEQPGDDAASNIKIPTLTVFVS</sequence>
<name>A0A067QPT0_ZOONE</name>
<keyword evidence="2" id="KW-1185">Reference proteome</keyword>
<gene>
    <name evidence="1" type="ORF">L798_14294</name>
</gene>
<dbReference type="InParanoid" id="A0A067QPT0"/>
<organism evidence="1 2">
    <name type="scientific">Zootermopsis nevadensis</name>
    <name type="common">Dampwood termite</name>
    <dbReference type="NCBI Taxonomy" id="136037"/>
    <lineage>
        <taxon>Eukaryota</taxon>
        <taxon>Metazoa</taxon>
        <taxon>Ecdysozoa</taxon>
        <taxon>Arthropoda</taxon>
        <taxon>Hexapoda</taxon>
        <taxon>Insecta</taxon>
        <taxon>Pterygota</taxon>
        <taxon>Neoptera</taxon>
        <taxon>Polyneoptera</taxon>
        <taxon>Dictyoptera</taxon>
        <taxon>Blattodea</taxon>
        <taxon>Blattoidea</taxon>
        <taxon>Termitoidae</taxon>
        <taxon>Termopsidae</taxon>
        <taxon>Zootermopsis</taxon>
    </lineage>
</organism>